<dbReference type="Proteomes" id="UP000750522">
    <property type="component" value="Unassembled WGS sequence"/>
</dbReference>
<dbReference type="GO" id="GO:0032435">
    <property type="term" value="P:negative regulation of proteasomal ubiquitin-dependent protein catabolic process"/>
    <property type="evidence" value="ECO:0007669"/>
    <property type="project" value="TreeGrafter"/>
</dbReference>
<dbReference type="GO" id="GO:1903094">
    <property type="term" value="P:negative regulation of protein K48-linked deubiquitination"/>
    <property type="evidence" value="ECO:0007669"/>
    <property type="project" value="TreeGrafter"/>
</dbReference>
<keyword evidence="3" id="KW-0175">Coiled coil</keyword>
<dbReference type="InterPro" id="IPR001012">
    <property type="entry name" value="UBX_dom"/>
</dbReference>
<dbReference type="SUPFAM" id="SSF54236">
    <property type="entry name" value="Ubiquitin-like"/>
    <property type="match status" value="1"/>
</dbReference>
<gene>
    <name evidence="6" type="ORF">DV451_004612</name>
</gene>
<evidence type="ECO:0000256" key="4">
    <source>
        <dbReference type="SAM" id="MobiDB-lite"/>
    </source>
</evidence>
<dbReference type="EMBL" id="QQZK01000141">
    <property type="protein sequence ID" value="KAF5095591.1"/>
    <property type="molecule type" value="Genomic_DNA"/>
</dbReference>
<evidence type="ECO:0000256" key="2">
    <source>
        <dbReference type="ARBA" id="ARBA00022490"/>
    </source>
</evidence>
<feature type="region of interest" description="Disordered" evidence="4">
    <location>
        <begin position="41"/>
        <end position="226"/>
    </location>
</feature>
<dbReference type="AlphaFoldDB" id="A0A9P5G277"/>
<comment type="subcellular location">
    <subcellularLocation>
        <location evidence="1">Cytoplasm</location>
    </subcellularLocation>
</comment>
<evidence type="ECO:0000313" key="6">
    <source>
        <dbReference type="EMBL" id="KAF5095591.1"/>
    </source>
</evidence>
<dbReference type="PANTHER" id="PTHR46340">
    <property type="entry name" value="UBX DOMAIN-CONTAINING PROTEIN 1"/>
    <property type="match status" value="1"/>
</dbReference>
<feature type="compositionally biased region" description="Low complexity" evidence="4">
    <location>
        <begin position="59"/>
        <end position="73"/>
    </location>
</feature>
<feature type="compositionally biased region" description="Polar residues" evidence="4">
    <location>
        <begin position="189"/>
        <end position="200"/>
    </location>
</feature>
<accession>A0A9P5G277</accession>
<feature type="compositionally biased region" description="Polar residues" evidence="4">
    <location>
        <begin position="74"/>
        <end position="87"/>
    </location>
</feature>
<feature type="domain" description="UBA" evidence="5">
    <location>
        <begin position="1"/>
        <end position="43"/>
    </location>
</feature>
<dbReference type="Pfam" id="PF00789">
    <property type="entry name" value="UBX"/>
    <property type="match status" value="1"/>
</dbReference>
<feature type="compositionally biased region" description="Basic and acidic residues" evidence="4">
    <location>
        <begin position="100"/>
        <end position="130"/>
    </location>
</feature>
<dbReference type="InterPro" id="IPR029071">
    <property type="entry name" value="Ubiquitin-like_domsf"/>
</dbReference>
<evidence type="ECO:0000256" key="3">
    <source>
        <dbReference type="ARBA" id="ARBA00023054"/>
    </source>
</evidence>
<protein>
    <recommendedName>
        <fullName evidence="5">UBA domain-containing protein</fullName>
    </recommendedName>
</protein>
<proteinExistence type="predicted"/>
<sequence length="295" mass="33048">MADSELSVQSQLQDMGFPETHIKAVLQQKITSLEEAIEWLEDNQDNIDNQQSAVEPNVATATQSSTDSTAKSTLSDQPPTTQTTEPASSEEPNETIPTESRLDELRRKAALRKAEQAKLDKENERKNELIRRKRSQESAVIKDELRHKEALKEAQRKRQQAKEDALQRQKIRDRIQADKEARKREREGNSASKSSPSQEIPATSTAPAPAAPRAAPTESKIRFRINGQPPASGFLKTYSVETTLSEVVASIQDEVQVNNIEFQTTFPTKTYGPDQFSKTLKELGLINTNLIIKKL</sequence>
<dbReference type="Pfam" id="PF22562">
    <property type="entry name" value="UBA_7"/>
    <property type="match status" value="1"/>
</dbReference>
<feature type="compositionally biased region" description="Low complexity" evidence="4">
    <location>
        <begin position="201"/>
        <end position="217"/>
    </location>
</feature>
<keyword evidence="2" id="KW-0963">Cytoplasm</keyword>
<dbReference type="PANTHER" id="PTHR46340:SF1">
    <property type="entry name" value="UBX DOMAIN-CONTAINING PROTEIN 1"/>
    <property type="match status" value="1"/>
</dbReference>
<dbReference type="SUPFAM" id="SSF46934">
    <property type="entry name" value="UBA-like"/>
    <property type="match status" value="1"/>
</dbReference>
<dbReference type="GO" id="GO:0031397">
    <property type="term" value="P:negative regulation of protein ubiquitination"/>
    <property type="evidence" value="ECO:0007669"/>
    <property type="project" value="TreeGrafter"/>
</dbReference>
<dbReference type="GO" id="GO:0005737">
    <property type="term" value="C:cytoplasm"/>
    <property type="evidence" value="ECO:0007669"/>
    <property type="project" value="UniProtKB-SubCell"/>
</dbReference>
<name>A0A9P5G277_GEOCN</name>
<evidence type="ECO:0000313" key="7">
    <source>
        <dbReference type="Proteomes" id="UP000750522"/>
    </source>
</evidence>
<comment type="caution">
    <text evidence="6">The sequence shown here is derived from an EMBL/GenBank/DDBJ whole genome shotgun (WGS) entry which is preliminary data.</text>
</comment>
<feature type="compositionally biased region" description="Basic and acidic residues" evidence="4">
    <location>
        <begin position="140"/>
        <end position="188"/>
    </location>
</feature>
<reference evidence="6" key="2">
    <citation type="submission" date="2020-01" db="EMBL/GenBank/DDBJ databases">
        <authorList>
            <person name="Perkins V."/>
            <person name="Lessard M.-H."/>
            <person name="Dugat-Bony E."/>
            <person name="Frenette M."/>
            <person name="Labrie S."/>
        </authorList>
    </citation>
    <scope>NUCLEOTIDE SEQUENCE</scope>
    <source>
        <strain evidence="6">LMA-70</strain>
    </source>
</reference>
<dbReference type="PROSITE" id="PS50030">
    <property type="entry name" value="UBA"/>
    <property type="match status" value="1"/>
</dbReference>
<reference evidence="6" key="1">
    <citation type="journal article" date="2020" name="Front. Microbiol.">
        <title>Phenotypic and Genetic Characterization of the Cheese Ripening Yeast Geotrichum candidum.</title>
        <authorList>
            <person name="Perkins V."/>
            <person name="Vignola S."/>
            <person name="Lessard M.H."/>
            <person name="Plante P.L."/>
            <person name="Corbeil J."/>
            <person name="Dugat-Bony E."/>
            <person name="Frenette M."/>
            <person name="Labrie S."/>
        </authorList>
    </citation>
    <scope>NUCLEOTIDE SEQUENCE</scope>
    <source>
        <strain evidence="6">LMA-70</strain>
    </source>
</reference>
<dbReference type="InterPro" id="IPR015940">
    <property type="entry name" value="UBA"/>
</dbReference>
<dbReference type="GO" id="GO:0036435">
    <property type="term" value="F:K48-linked polyubiquitin modification-dependent protein binding"/>
    <property type="evidence" value="ECO:0007669"/>
    <property type="project" value="TreeGrafter"/>
</dbReference>
<organism evidence="6 7">
    <name type="scientific">Geotrichum candidum</name>
    <name type="common">Oospora lactis</name>
    <name type="synonym">Dipodascus geotrichum</name>
    <dbReference type="NCBI Taxonomy" id="1173061"/>
    <lineage>
        <taxon>Eukaryota</taxon>
        <taxon>Fungi</taxon>
        <taxon>Dikarya</taxon>
        <taxon>Ascomycota</taxon>
        <taxon>Saccharomycotina</taxon>
        <taxon>Dipodascomycetes</taxon>
        <taxon>Dipodascales</taxon>
        <taxon>Dipodascaceae</taxon>
        <taxon>Geotrichum</taxon>
    </lineage>
</organism>
<dbReference type="GO" id="GO:0005634">
    <property type="term" value="C:nucleus"/>
    <property type="evidence" value="ECO:0007669"/>
    <property type="project" value="TreeGrafter"/>
</dbReference>
<evidence type="ECO:0000256" key="1">
    <source>
        <dbReference type="ARBA" id="ARBA00004496"/>
    </source>
</evidence>
<evidence type="ECO:0000259" key="5">
    <source>
        <dbReference type="PROSITE" id="PS50030"/>
    </source>
</evidence>
<dbReference type="InterPro" id="IPR009060">
    <property type="entry name" value="UBA-like_sf"/>
</dbReference>
<dbReference type="Gene3D" id="1.10.8.10">
    <property type="entry name" value="DNA helicase RuvA subunit, C-terminal domain"/>
    <property type="match status" value="1"/>
</dbReference>
<dbReference type="Gene3D" id="3.10.20.90">
    <property type="entry name" value="Phosphatidylinositol 3-kinase Catalytic Subunit, Chain A, domain 1"/>
    <property type="match status" value="1"/>
</dbReference>